<organism evidence="2 3">
    <name type="scientific">Anabaena cylindrica (strain ATCC 27899 / PCC 7122)</name>
    <dbReference type="NCBI Taxonomy" id="272123"/>
    <lineage>
        <taxon>Bacteria</taxon>
        <taxon>Bacillati</taxon>
        <taxon>Cyanobacteriota</taxon>
        <taxon>Cyanophyceae</taxon>
        <taxon>Nostocales</taxon>
        <taxon>Nostocaceae</taxon>
        <taxon>Anabaena</taxon>
    </lineage>
</organism>
<dbReference type="OrthoDB" id="424057at2"/>
<dbReference type="PATRIC" id="fig|272123.3.peg.2843"/>
<dbReference type="eggNOG" id="COG0457">
    <property type="taxonomic scope" value="Bacteria"/>
</dbReference>
<dbReference type="Pfam" id="PF14332">
    <property type="entry name" value="DUF4388"/>
    <property type="match status" value="1"/>
</dbReference>
<evidence type="ECO:0000313" key="3">
    <source>
        <dbReference type="Proteomes" id="UP000010474"/>
    </source>
</evidence>
<evidence type="ECO:0000259" key="1">
    <source>
        <dbReference type="Pfam" id="PF14332"/>
    </source>
</evidence>
<dbReference type="STRING" id="272123.Anacy_2609"/>
<proteinExistence type="predicted"/>
<dbReference type="RefSeq" id="WP_015214685.1">
    <property type="nucleotide sequence ID" value="NC_019771.1"/>
</dbReference>
<dbReference type="PANTHER" id="PTHR36304:SF4">
    <property type="entry name" value="DUF4388 DOMAIN-CONTAINING PROTEIN"/>
    <property type="match status" value="1"/>
</dbReference>
<evidence type="ECO:0000313" key="2">
    <source>
        <dbReference type="EMBL" id="AFZ58050.1"/>
    </source>
</evidence>
<protein>
    <recommendedName>
        <fullName evidence="1">PatA-like N-terminal domain-containing protein</fullName>
    </recommendedName>
</protein>
<feature type="domain" description="PatA-like N-terminal" evidence="1">
    <location>
        <begin position="4"/>
        <end position="166"/>
    </location>
</feature>
<dbReference type="HOGENOM" id="CLU_081867_0_0_3"/>
<dbReference type="Proteomes" id="UP000010474">
    <property type="component" value="Chromosome"/>
</dbReference>
<dbReference type="PANTHER" id="PTHR36304">
    <property type="entry name" value="DOMAIN GTPASE-ACTIVATING PROTEIN, PUTATIVE-RELATED-RELATED"/>
    <property type="match status" value="1"/>
</dbReference>
<reference evidence="3" key="1">
    <citation type="journal article" date="2013" name="Proc. Natl. Acad. Sci. U.S.A.">
        <title>Improving the coverage of the cyanobacterial phylum using diversity-driven genome sequencing.</title>
        <authorList>
            <person name="Shih P.M."/>
            <person name="Wu D."/>
            <person name="Latifi A."/>
            <person name="Axen S.D."/>
            <person name="Fewer D.P."/>
            <person name="Talla E."/>
            <person name="Calteau A."/>
            <person name="Cai F."/>
            <person name="Tandeau de Marsac N."/>
            <person name="Rippka R."/>
            <person name="Herdman M."/>
            <person name="Sivonen K."/>
            <person name="Coursin T."/>
            <person name="Laurent T."/>
            <person name="Goodwin L."/>
            <person name="Nolan M."/>
            <person name="Davenport K.W."/>
            <person name="Han C.S."/>
            <person name="Rubin E.M."/>
            <person name="Eisen J.A."/>
            <person name="Woyke T."/>
            <person name="Gugger M."/>
            <person name="Kerfeld C.A."/>
        </authorList>
    </citation>
    <scope>NUCLEOTIDE SEQUENCE [LARGE SCALE GENOMIC DNA]</scope>
    <source>
        <strain evidence="3">ATCC 27899 / PCC 7122</strain>
    </source>
</reference>
<keyword evidence="3" id="KW-1185">Reference proteome</keyword>
<name>K9ZI77_ANACC</name>
<gene>
    <name evidence="2" type="ordered locus">Anacy_2609</name>
</gene>
<accession>K9ZI77</accession>
<dbReference type="AlphaFoldDB" id="K9ZI77"/>
<dbReference type="KEGG" id="acy:Anacy_2609"/>
<dbReference type="InterPro" id="IPR025497">
    <property type="entry name" value="PatA-like_N"/>
</dbReference>
<dbReference type="EMBL" id="CP003659">
    <property type="protein sequence ID" value="AFZ58050.1"/>
    <property type="molecule type" value="Genomic_DNA"/>
</dbReference>
<sequence>MAISGLLSELPLPEIFRLLQQGNKTGRLAIKAQAPNSSQPEQNFYIWFQQGLIIAAANRLDGKGLLSIIQQKGWMNARSVTRITDVCAINQPTGLCLKSQGILEPEQLKMLFNYQVLKQICKLFELQNGSFEFETKTPVPHMEMTGLTAIPKEVILKGLRVLRNWKTLEDKLPEPTYALVSKINDKPQLGLNQLEWQIWEFTKGTVSIIAIAEQLGLPLETIQQAAFRLIVVGLVEEVPVFLEAPPQQLHELESAMIEVELDEQSKQEGTVSQSFLKSLVGFLKNRL</sequence>